<evidence type="ECO:0000313" key="4">
    <source>
        <dbReference type="Proteomes" id="UP000758603"/>
    </source>
</evidence>
<keyword evidence="4" id="KW-1185">Reference proteome</keyword>
<dbReference type="EMBL" id="JAGPXC010000005">
    <property type="protein sequence ID" value="KAH6652852.1"/>
    <property type="molecule type" value="Genomic_DNA"/>
</dbReference>
<keyword evidence="1" id="KW-0175">Coiled coil</keyword>
<feature type="coiled-coil region" evidence="1">
    <location>
        <begin position="264"/>
        <end position="291"/>
    </location>
</feature>
<accession>A0A9P8UIN3</accession>
<dbReference type="InterPro" id="IPR011990">
    <property type="entry name" value="TPR-like_helical_dom_sf"/>
</dbReference>
<gene>
    <name evidence="3" type="ORF">BKA67DRAFT_678007</name>
</gene>
<dbReference type="AlphaFoldDB" id="A0A9P8UIN3"/>
<dbReference type="Pfam" id="PF13374">
    <property type="entry name" value="TPR_10"/>
    <property type="match status" value="2"/>
</dbReference>
<dbReference type="InterPro" id="IPR024983">
    <property type="entry name" value="CHAT_dom"/>
</dbReference>
<organism evidence="3 4">
    <name type="scientific">Truncatella angustata</name>
    <dbReference type="NCBI Taxonomy" id="152316"/>
    <lineage>
        <taxon>Eukaryota</taxon>
        <taxon>Fungi</taxon>
        <taxon>Dikarya</taxon>
        <taxon>Ascomycota</taxon>
        <taxon>Pezizomycotina</taxon>
        <taxon>Sordariomycetes</taxon>
        <taxon>Xylariomycetidae</taxon>
        <taxon>Amphisphaeriales</taxon>
        <taxon>Sporocadaceae</taxon>
        <taxon>Truncatella</taxon>
    </lineage>
</organism>
<comment type="caution">
    <text evidence="3">The sequence shown here is derived from an EMBL/GenBank/DDBJ whole genome shotgun (WGS) entry which is preliminary data.</text>
</comment>
<proteinExistence type="predicted"/>
<dbReference type="SUPFAM" id="SSF81901">
    <property type="entry name" value="HCP-like"/>
    <property type="match status" value="1"/>
</dbReference>
<evidence type="ECO:0000256" key="1">
    <source>
        <dbReference type="SAM" id="Coils"/>
    </source>
</evidence>
<dbReference type="RefSeq" id="XP_045957129.1">
    <property type="nucleotide sequence ID" value="XM_046108843.1"/>
</dbReference>
<reference evidence="3" key="1">
    <citation type="journal article" date="2021" name="Nat. Commun.">
        <title>Genetic determinants of endophytism in the Arabidopsis root mycobiome.</title>
        <authorList>
            <person name="Mesny F."/>
            <person name="Miyauchi S."/>
            <person name="Thiergart T."/>
            <person name="Pickel B."/>
            <person name="Atanasova L."/>
            <person name="Karlsson M."/>
            <person name="Huettel B."/>
            <person name="Barry K.W."/>
            <person name="Haridas S."/>
            <person name="Chen C."/>
            <person name="Bauer D."/>
            <person name="Andreopoulos W."/>
            <person name="Pangilinan J."/>
            <person name="LaButti K."/>
            <person name="Riley R."/>
            <person name="Lipzen A."/>
            <person name="Clum A."/>
            <person name="Drula E."/>
            <person name="Henrissat B."/>
            <person name="Kohler A."/>
            <person name="Grigoriev I.V."/>
            <person name="Martin F.M."/>
            <person name="Hacquard S."/>
        </authorList>
    </citation>
    <scope>NUCLEOTIDE SEQUENCE</scope>
    <source>
        <strain evidence="3">MPI-SDFR-AT-0073</strain>
    </source>
</reference>
<dbReference type="Gene3D" id="1.25.40.10">
    <property type="entry name" value="Tetratricopeptide repeat domain"/>
    <property type="match status" value="2"/>
</dbReference>
<dbReference type="OrthoDB" id="9991317at2759"/>
<protein>
    <submittedName>
        <fullName evidence="3">CHAT domain-containing protein</fullName>
    </submittedName>
</protein>
<feature type="domain" description="CHAT" evidence="2">
    <location>
        <begin position="567"/>
        <end position="834"/>
    </location>
</feature>
<dbReference type="PANTHER" id="PTHR19959:SF119">
    <property type="entry name" value="FUNGAL LIPASE-LIKE DOMAIN-CONTAINING PROTEIN"/>
    <property type="match status" value="1"/>
</dbReference>
<name>A0A9P8UIN3_9PEZI</name>
<evidence type="ECO:0000259" key="2">
    <source>
        <dbReference type="Pfam" id="PF12770"/>
    </source>
</evidence>
<sequence>MADLEIANRKYEEAVNMVPKDHPDRTHLLQSLGTEYYATYQETGAIADLEVSIQLFQEVLAMLPKDHPGRALGLQKLGVSYQDKFREFGVMADLDVSIEQHHAALKITPKDHPDQTRRLQNLGAAYYDRYRRTRDLEDLEMAIQRLQEAVSIIPKGHPNRASQIQAIGIGYQEKFRKLGVMTDLEMAIQQYQEAVNITPQGHPNQASQLLNLGLGEQERYQRTRAISDLNIAIQQYEESLSMTPGDFRDKPRRLQNIGAAYHDRYRETGEIADLERAIQRLQEAVDTTPKEDHPDRANHLLSLGAGYHERYEKTKVTADREMAIHQYQAAIGHPSSSAYDRIRPSSYLITMHAEAEDWSSAYEAASTAMSLIPLLTPHSLANSDKQHLIIEVAGLISNTAAAALMAGKSTYEAIRLLELGRGVIIGSSIELRADISNLQLNHPQLAEEFIRFRDQLDVPIRQVYQSSMPTLMARQIDQRYDAARALERTIRTIQNLPGLDRFLMAPSEDEMKAAAVHGPIVIITVRDYRCDALIIKKDELITLRLLQLDLEDIQAYTANLANPDSLLLEWLWDTIAKPVLDSLGYTQKPDDCWPRIWWIPTGPLSRLPIHAAGYHSRKSADTVLDRVISSHSSSVKTLIRSRQRWTEERVARESGKAVLVGMRETPGQTDLPFVPQEIDELEHLYKSMQLQVIVPSPNQKQVISALNDCDIFHFAGHGWTNPLDPSRSALLLSGENLTVADLFETNLHSRTPFLAYLSACATGQVKHGGLIDEALHLIAAYQHAGFRHVIGTLWEVNDQSCVEAATTTYEWIKNKNMSNASVSEGLHRAITKLRASWISENAAR</sequence>
<dbReference type="GeneID" id="70137734"/>
<dbReference type="PANTHER" id="PTHR19959">
    <property type="entry name" value="KINESIN LIGHT CHAIN"/>
    <property type="match status" value="1"/>
</dbReference>
<dbReference type="Pfam" id="PF12770">
    <property type="entry name" value="CHAT"/>
    <property type="match status" value="1"/>
</dbReference>
<dbReference type="Proteomes" id="UP000758603">
    <property type="component" value="Unassembled WGS sequence"/>
</dbReference>
<evidence type="ECO:0000313" key="3">
    <source>
        <dbReference type="EMBL" id="KAH6652852.1"/>
    </source>
</evidence>